<dbReference type="AlphaFoldDB" id="A0A2P5EBL4"/>
<comment type="caution">
    <text evidence="2">The sequence shown here is derived from an EMBL/GenBank/DDBJ whole genome shotgun (WGS) entry which is preliminary data.</text>
</comment>
<dbReference type="EMBL" id="JXTC01000186">
    <property type="protein sequence ID" value="PON82932.1"/>
    <property type="molecule type" value="Genomic_DNA"/>
</dbReference>
<sequence length="55" mass="6220">MSSLHEDIRPEREQLLANKDDDLSSWGSSYNFVSHDEEDLEDFMAASSLEGDGEN</sequence>
<dbReference type="Proteomes" id="UP000237000">
    <property type="component" value="Unassembled WGS sequence"/>
</dbReference>
<keyword evidence="3" id="KW-1185">Reference proteome</keyword>
<accession>A0A2P5EBL4</accession>
<feature type="region of interest" description="Disordered" evidence="1">
    <location>
        <begin position="1"/>
        <end position="21"/>
    </location>
</feature>
<reference evidence="3" key="1">
    <citation type="submission" date="2016-06" db="EMBL/GenBank/DDBJ databases">
        <title>Parallel loss of symbiosis genes in relatives of nitrogen-fixing non-legume Parasponia.</title>
        <authorList>
            <person name="Van Velzen R."/>
            <person name="Holmer R."/>
            <person name="Bu F."/>
            <person name="Rutten L."/>
            <person name="Van Zeijl A."/>
            <person name="Liu W."/>
            <person name="Santuari L."/>
            <person name="Cao Q."/>
            <person name="Sharma T."/>
            <person name="Shen D."/>
            <person name="Roswanjaya Y."/>
            <person name="Wardhani T."/>
            <person name="Kalhor M.S."/>
            <person name="Jansen J."/>
            <person name="Van den Hoogen J."/>
            <person name="Gungor B."/>
            <person name="Hartog M."/>
            <person name="Hontelez J."/>
            <person name="Verver J."/>
            <person name="Yang W.-C."/>
            <person name="Schijlen E."/>
            <person name="Repin R."/>
            <person name="Schilthuizen M."/>
            <person name="Schranz E."/>
            <person name="Heidstra R."/>
            <person name="Miyata K."/>
            <person name="Fedorova E."/>
            <person name="Kohlen W."/>
            <person name="Bisseling T."/>
            <person name="Smit S."/>
            <person name="Geurts R."/>
        </authorList>
    </citation>
    <scope>NUCLEOTIDE SEQUENCE [LARGE SCALE GENOMIC DNA]</scope>
    <source>
        <strain evidence="3">cv. RG33-2</strain>
    </source>
</reference>
<dbReference type="InParanoid" id="A0A2P5EBL4"/>
<protein>
    <submittedName>
        <fullName evidence="2">Uncharacterized protein</fullName>
    </submittedName>
</protein>
<organism evidence="2 3">
    <name type="scientific">Trema orientale</name>
    <name type="common">Charcoal tree</name>
    <name type="synonym">Celtis orientalis</name>
    <dbReference type="NCBI Taxonomy" id="63057"/>
    <lineage>
        <taxon>Eukaryota</taxon>
        <taxon>Viridiplantae</taxon>
        <taxon>Streptophyta</taxon>
        <taxon>Embryophyta</taxon>
        <taxon>Tracheophyta</taxon>
        <taxon>Spermatophyta</taxon>
        <taxon>Magnoliopsida</taxon>
        <taxon>eudicotyledons</taxon>
        <taxon>Gunneridae</taxon>
        <taxon>Pentapetalae</taxon>
        <taxon>rosids</taxon>
        <taxon>fabids</taxon>
        <taxon>Rosales</taxon>
        <taxon>Cannabaceae</taxon>
        <taxon>Trema</taxon>
    </lineage>
</organism>
<evidence type="ECO:0000256" key="1">
    <source>
        <dbReference type="SAM" id="MobiDB-lite"/>
    </source>
</evidence>
<proteinExistence type="predicted"/>
<name>A0A2P5EBL4_TREOI</name>
<evidence type="ECO:0000313" key="3">
    <source>
        <dbReference type="Proteomes" id="UP000237000"/>
    </source>
</evidence>
<evidence type="ECO:0000313" key="2">
    <source>
        <dbReference type="EMBL" id="PON82932.1"/>
    </source>
</evidence>
<gene>
    <name evidence="2" type="ORF">TorRG33x02_212280</name>
</gene>
<dbReference type="OrthoDB" id="3045089at2759"/>
<feature type="non-terminal residue" evidence="2">
    <location>
        <position position="55"/>
    </location>
</feature>